<dbReference type="PANTHER" id="PTHR42924">
    <property type="entry name" value="EXONUCLEASE"/>
    <property type="match status" value="1"/>
</dbReference>
<dbReference type="NCBIfam" id="NF038032">
    <property type="entry name" value="CehA_McbA_metalo"/>
    <property type="match status" value="1"/>
</dbReference>
<dbReference type="SUPFAM" id="SSF89550">
    <property type="entry name" value="PHP domain-like"/>
    <property type="match status" value="1"/>
</dbReference>
<dbReference type="RefSeq" id="WP_073280293.1">
    <property type="nucleotide sequence ID" value="NZ_FRAC01000042.1"/>
</dbReference>
<accession>A0A1M7CDT1</accession>
<reference evidence="2 3" key="1">
    <citation type="submission" date="2016-11" db="EMBL/GenBank/DDBJ databases">
        <authorList>
            <person name="Jaros S."/>
            <person name="Januszkiewicz K."/>
            <person name="Wedrychowicz H."/>
        </authorList>
    </citation>
    <scope>NUCLEOTIDE SEQUENCE [LARGE SCALE GENOMIC DNA]</scope>
    <source>
        <strain evidence="2 3">DSM 15929</strain>
    </source>
</reference>
<feature type="domain" description="Polymerase/histidinol phosphatase N-terminal" evidence="1">
    <location>
        <begin position="5"/>
        <end position="72"/>
    </location>
</feature>
<sequence length="308" mass="34991">MYKRLELHNHTTESDGSLTPAALIDFLQKDGVDAFAITDHNTISGHLKIKELLARNSSPLSCIYGMEYTTYYGHILCLNLTEYVPWENINIHKPELLFEAAKAKGALVGVAHPFSYGHPFARGCRFDMEIHDFNSLDFIEVFNNLEPLHEVNERGLLWWEELVLKGYPLAFTCGMDLHGAWDMSNHYATYIEGTPGGDIAGELDTAIRHQRTWISRGPLLETFMGKEKDCITFHILETGKPGYLHEEPDPYYLAIKTKKGILTKEISVRIPAVVTLKELENERILLPKLYHKDTRIENLVAIAPTIVL</sequence>
<dbReference type="Pfam" id="PF02811">
    <property type="entry name" value="PHP"/>
    <property type="match status" value="1"/>
</dbReference>
<dbReference type="GO" id="GO:0035312">
    <property type="term" value="F:5'-3' DNA exonuclease activity"/>
    <property type="evidence" value="ECO:0007669"/>
    <property type="project" value="TreeGrafter"/>
</dbReference>
<dbReference type="GO" id="GO:0004534">
    <property type="term" value="F:5'-3' RNA exonuclease activity"/>
    <property type="evidence" value="ECO:0007669"/>
    <property type="project" value="TreeGrafter"/>
</dbReference>
<dbReference type="SMART" id="SM00481">
    <property type="entry name" value="POLIIIAc"/>
    <property type="match status" value="1"/>
</dbReference>
<dbReference type="InterPro" id="IPR004013">
    <property type="entry name" value="PHP_dom"/>
</dbReference>
<dbReference type="Gene3D" id="3.20.20.140">
    <property type="entry name" value="Metal-dependent hydrolases"/>
    <property type="match status" value="1"/>
</dbReference>
<gene>
    <name evidence="2" type="ORF">SAMN02745136_05395</name>
</gene>
<dbReference type="EMBL" id="FRAC01000042">
    <property type="protein sequence ID" value="SHL65330.1"/>
    <property type="molecule type" value="Genomic_DNA"/>
</dbReference>
<protein>
    <submittedName>
        <fullName evidence="2">Predicted metal-dependent phosphoesterase TrpH, contains PHP domain</fullName>
    </submittedName>
</protein>
<dbReference type="InterPro" id="IPR003141">
    <property type="entry name" value="Pol/His_phosphatase_N"/>
</dbReference>
<dbReference type="PANTHER" id="PTHR42924:SF3">
    <property type="entry name" value="POLYMERASE_HISTIDINOL PHOSPHATASE N-TERMINAL DOMAIN-CONTAINING PROTEIN"/>
    <property type="match status" value="1"/>
</dbReference>
<dbReference type="OrthoDB" id="9804333at2"/>
<keyword evidence="3" id="KW-1185">Reference proteome</keyword>
<organism evidence="2 3">
    <name type="scientific">Anaerocolumna jejuensis DSM 15929</name>
    <dbReference type="NCBI Taxonomy" id="1121322"/>
    <lineage>
        <taxon>Bacteria</taxon>
        <taxon>Bacillati</taxon>
        <taxon>Bacillota</taxon>
        <taxon>Clostridia</taxon>
        <taxon>Lachnospirales</taxon>
        <taxon>Lachnospiraceae</taxon>
        <taxon>Anaerocolumna</taxon>
    </lineage>
</organism>
<name>A0A1M7CDT1_9FIRM</name>
<dbReference type="STRING" id="1121322.SAMN02745136_05395"/>
<proteinExistence type="predicted"/>
<dbReference type="InterPro" id="IPR016195">
    <property type="entry name" value="Pol/histidinol_Pase-like"/>
</dbReference>
<dbReference type="Proteomes" id="UP000184386">
    <property type="component" value="Unassembled WGS sequence"/>
</dbReference>
<evidence type="ECO:0000313" key="2">
    <source>
        <dbReference type="EMBL" id="SHL65330.1"/>
    </source>
</evidence>
<dbReference type="AlphaFoldDB" id="A0A1M7CDT1"/>
<dbReference type="InterPro" id="IPR052018">
    <property type="entry name" value="PHP_domain"/>
</dbReference>
<evidence type="ECO:0000313" key="3">
    <source>
        <dbReference type="Proteomes" id="UP000184386"/>
    </source>
</evidence>
<evidence type="ECO:0000259" key="1">
    <source>
        <dbReference type="SMART" id="SM00481"/>
    </source>
</evidence>